<dbReference type="InterPro" id="IPR050482">
    <property type="entry name" value="Sensor_HK_TwoCompSys"/>
</dbReference>
<keyword evidence="13 20" id="KW-1133">Transmembrane helix</keyword>
<evidence type="ECO:0000256" key="12">
    <source>
        <dbReference type="ARBA" id="ARBA00022777"/>
    </source>
</evidence>
<comment type="caution">
    <text evidence="22">The sequence shown here is derived from an EMBL/GenBank/DDBJ whole genome shotgun (WGS) entry which is preliminary data.</text>
</comment>
<keyword evidence="12 22" id="KW-0418">Kinase</keyword>
<dbReference type="Gene3D" id="1.20.5.1930">
    <property type="match status" value="1"/>
</dbReference>
<dbReference type="SUPFAM" id="SSF55781">
    <property type="entry name" value="GAF domain-like"/>
    <property type="match status" value="1"/>
</dbReference>
<comment type="catalytic activity">
    <reaction evidence="1">
        <text>ATP + protein L-histidine = ADP + protein N-phospho-L-histidine.</text>
        <dbReference type="EC" id="2.7.13.3"/>
    </reaction>
</comment>
<evidence type="ECO:0000313" key="23">
    <source>
        <dbReference type="Proteomes" id="UP000194360"/>
    </source>
</evidence>
<dbReference type="SMART" id="SM00387">
    <property type="entry name" value="HATPase_c"/>
    <property type="match status" value="1"/>
</dbReference>
<dbReference type="GO" id="GO:0005886">
    <property type="term" value="C:plasma membrane"/>
    <property type="evidence" value="ECO:0007669"/>
    <property type="project" value="UniProtKB-SubCell"/>
</dbReference>
<evidence type="ECO:0000256" key="4">
    <source>
        <dbReference type="ARBA" id="ARBA00004651"/>
    </source>
</evidence>
<feature type="transmembrane region" description="Helical" evidence="20">
    <location>
        <begin position="136"/>
        <end position="157"/>
    </location>
</feature>
<dbReference type="EMBL" id="MIGB01000001">
    <property type="protein sequence ID" value="OSY44030.1"/>
    <property type="molecule type" value="Genomic_DNA"/>
</dbReference>
<evidence type="ECO:0000256" key="10">
    <source>
        <dbReference type="ARBA" id="ARBA00022679"/>
    </source>
</evidence>
<dbReference type="PANTHER" id="PTHR24421:SF37">
    <property type="entry name" value="SENSOR HISTIDINE KINASE NARS"/>
    <property type="match status" value="1"/>
</dbReference>
<dbReference type="InterPro" id="IPR036890">
    <property type="entry name" value="HATPase_C_sf"/>
</dbReference>
<feature type="transmembrane region" description="Helical" evidence="20">
    <location>
        <begin position="224"/>
        <end position="243"/>
    </location>
</feature>
<evidence type="ECO:0000256" key="6">
    <source>
        <dbReference type="ARBA" id="ARBA00017322"/>
    </source>
</evidence>
<evidence type="ECO:0000256" key="19">
    <source>
        <dbReference type="ARBA" id="ARBA00030800"/>
    </source>
</evidence>
<feature type="transmembrane region" description="Helical" evidence="20">
    <location>
        <begin position="358"/>
        <end position="378"/>
    </location>
</feature>
<name>A0A1Y2N985_PSEAH</name>
<dbReference type="AlphaFoldDB" id="A0A1Y2N985"/>
<comment type="cofactor">
    <cofactor evidence="2">
        <name>[4Fe-4S] cluster</name>
        <dbReference type="ChEBI" id="CHEBI:49883"/>
    </cofactor>
</comment>
<accession>A0A1Y2N985</accession>
<dbReference type="GO" id="GO:0000155">
    <property type="term" value="F:phosphorelay sensor kinase activity"/>
    <property type="evidence" value="ECO:0007669"/>
    <property type="project" value="InterPro"/>
</dbReference>
<dbReference type="Gene3D" id="3.30.565.10">
    <property type="entry name" value="Histidine kinase-like ATPase, C-terminal domain"/>
    <property type="match status" value="1"/>
</dbReference>
<dbReference type="InterPro" id="IPR003594">
    <property type="entry name" value="HATPase_dom"/>
</dbReference>
<reference evidence="22 23" key="1">
    <citation type="submission" date="2016-09" db="EMBL/GenBank/DDBJ databases">
        <title>Pseudonocardia autotrophica DSM535, a candidate organism with high potential of specific P450 cytochromes.</title>
        <authorList>
            <person name="Grumaz C."/>
            <person name="Vainshtein Y."/>
            <person name="Kirstahler P."/>
            <person name="Sohn K."/>
        </authorList>
    </citation>
    <scope>NUCLEOTIDE SEQUENCE [LARGE SCALE GENOMIC DNA]</scope>
    <source>
        <strain evidence="22 23">DSM 535</strain>
    </source>
</reference>
<evidence type="ECO:0000256" key="17">
    <source>
        <dbReference type="ARBA" id="ARBA00023136"/>
    </source>
</evidence>
<organism evidence="22 23">
    <name type="scientific">Pseudonocardia autotrophica</name>
    <name type="common">Amycolata autotrophica</name>
    <name type="synonym">Nocardia autotrophica</name>
    <dbReference type="NCBI Taxonomy" id="2074"/>
    <lineage>
        <taxon>Bacteria</taxon>
        <taxon>Bacillati</taxon>
        <taxon>Actinomycetota</taxon>
        <taxon>Actinomycetes</taxon>
        <taxon>Pseudonocardiales</taxon>
        <taxon>Pseudonocardiaceae</taxon>
        <taxon>Pseudonocardia</taxon>
    </lineage>
</organism>
<comment type="function">
    <text evidence="18">Member of the two-component regulatory system NreB/NreC involved in the control of dissimilatory nitrate/nitrite reduction in response to oxygen. NreB functions as a direct oxygen sensor histidine kinase which is autophosphorylated, in the absence of oxygen, probably at the conserved histidine residue, and transfers its phosphate group probably to a conserved aspartate residue of NreC. NreB/NreC activates the expression of the nitrate (narGHJI) and nitrite (nir) reductase operons, as well as the putative nitrate transporter gene narT.</text>
</comment>
<keyword evidence="23" id="KW-1185">Reference proteome</keyword>
<evidence type="ECO:0000256" key="16">
    <source>
        <dbReference type="ARBA" id="ARBA00023014"/>
    </source>
</evidence>
<keyword evidence="10 22" id="KW-0808">Transferase</keyword>
<feature type="domain" description="Histidine kinase/HSP90-like ATPase" evidence="21">
    <location>
        <begin position="631"/>
        <end position="722"/>
    </location>
</feature>
<evidence type="ECO:0000313" key="22">
    <source>
        <dbReference type="EMBL" id="OSY44030.1"/>
    </source>
</evidence>
<dbReference type="Pfam" id="PF07730">
    <property type="entry name" value="HisKA_3"/>
    <property type="match status" value="1"/>
</dbReference>
<evidence type="ECO:0000256" key="18">
    <source>
        <dbReference type="ARBA" id="ARBA00024827"/>
    </source>
</evidence>
<dbReference type="EC" id="2.7.13.3" evidence="5"/>
<proteinExistence type="predicted"/>
<keyword evidence="8" id="KW-0479">Metal-binding</keyword>
<feature type="transmembrane region" description="Helical" evidence="20">
    <location>
        <begin position="163"/>
        <end position="182"/>
    </location>
</feature>
<dbReference type="PRINTS" id="PR00344">
    <property type="entry name" value="BCTRLSENSOR"/>
</dbReference>
<feature type="transmembrane region" description="Helical" evidence="20">
    <location>
        <begin position="191"/>
        <end position="209"/>
    </location>
</feature>
<dbReference type="RefSeq" id="WP_085910501.1">
    <property type="nucleotide sequence ID" value="NZ_AP018920.1"/>
</dbReference>
<dbReference type="InterPro" id="IPR029016">
    <property type="entry name" value="GAF-like_dom_sf"/>
</dbReference>
<feature type="transmembrane region" description="Helical" evidence="20">
    <location>
        <begin position="48"/>
        <end position="74"/>
    </location>
</feature>
<evidence type="ECO:0000259" key="21">
    <source>
        <dbReference type="SMART" id="SM00387"/>
    </source>
</evidence>
<dbReference type="OrthoDB" id="3426700at2"/>
<dbReference type="SUPFAM" id="SSF55874">
    <property type="entry name" value="ATPase domain of HSP90 chaperone/DNA topoisomerase II/histidine kinase"/>
    <property type="match status" value="1"/>
</dbReference>
<keyword evidence="17 20" id="KW-0472">Membrane</keyword>
<feature type="transmembrane region" description="Helical" evidence="20">
    <location>
        <begin position="327"/>
        <end position="352"/>
    </location>
</feature>
<dbReference type="STRING" id="2074.BG845_00150"/>
<evidence type="ECO:0000256" key="7">
    <source>
        <dbReference type="ARBA" id="ARBA00022475"/>
    </source>
</evidence>
<protein>
    <recommendedName>
        <fullName evidence="6">Oxygen sensor histidine kinase NreB</fullName>
        <ecNumber evidence="5">2.7.13.3</ecNumber>
    </recommendedName>
    <alternativeName>
        <fullName evidence="19">Nitrogen regulation protein B</fullName>
    </alternativeName>
</protein>
<evidence type="ECO:0000256" key="5">
    <source>
        <dbReference type="ARBA" id="ARBA00012438"/>
    </source>
</evidence>
<keyword evidence="14" id="KW-0408">Iron</keyword>
<evidence type="ECO:0000256" key="1">
    <source>
        <dbReference type="ARBA" id="ARBA00000085"/>
    </source>
</evidence>
<evidence type="ECO:0000256" key="15">
    <source>
        <dbReference type="ARBA" id="ARBA00023012"/>
    </source>
</evidence>
<keyword evidence="8" id="KW-0004">4Fe-4S</keyword>
<dbReference type="Gene3D" id="3.30.450.40">
    <property type="match status" value="1"/>
</dbReference>
<dbReference type="GO" id="GO:0051539">
    <property type="term" value="F:4 iron, 4 sulfur cluster binding"/>
    <property type="evidence" value="ECO:0007669"/>
    <property type="project" value="UniProtKB-KW"/>
</dbReference>
<gene>
    <name evidence="22" type="primary">liaS_3</name>
    <name evidence="22" type="ORF">BG845_00150</name>
</gene>
<dbReference type="InterPro" id="IPR011712">
    <property type="entry name" value="Sig_transdc_His_kin_sub3_dim/P"/>
</dbReference>
<dbReference type="Proteomes" id="UP000194360">
    <property type="component" value="Unassembled WGS sequence"/>
</dbReference>
<dbReference type="GO" id="GO:0005737">
    <property type="term" value="C:cytoplasm"/>
    <property type="evidence" value="ECO:0007669"/>
    <property type="project" value="UniProtKB-SubCell"/>
</dbReference>
<evidence type="ECO:0000256" key="8">
    <source>
        <dbReference type="ARBA" id="ARBA00022485"/>
    </source>
</evidence>
<comment type="subcellular location">
    <subcellularLocation>
        <location evidence="4">Cell membrane</location>
        <topology evidence="4">Multi-pass membrane protein</topology>
    </subcellularLocation>
    <subcellularLocation>
        <location evidence="3">Cytoplasm</location>
    </subcellularLocation>
</comment>
<evidence type="ECO:0000256" key="9">
    <source>
        <dbReference type="ARBA" id="ARBA00022490"/>
    </source>
</evidence>
<evidence type="ECO:0000256" key="13">
    <source>
        <dbReference type="ARBA" id="ARBA00022989"/>
    </source>
</evidence>
<keyword evidence="9" id="KW-0963">Cytoplasm</keyword>
<sequence>MATGTTGAAGPAGAAGSIGAAPMVAGDGGPGPAPPVQSRRLLGVARTAVVAVGTVLLGAQLAVGVLTVTGAPALPEVTFAPWTSPAGRAVLAAWGVDVRWWAVGYVAVALATTAVSAVAAWLVLRGEPSPYRLHLGLSLVLFGTLGSELALVADALFPQAGGLGRRLQGLGIVPLFLAAYVFPDGRFVPSWARWPFAGWLVLLAAASLVDDDGRAAGWSPAEDVAIMLLFGSCVAAQVFRYVRVSGPVERLQARWLLAAVMAWFVLAVVLIATPLRSLIHEASPAGLASYAVVLPLSSAVLALVPAAIAAAVLRYRLFEIDLWVSRTVVHGVLTAFVVVVYALVVGGVGSLWPIGNPALSVLAAALVALAFAPVRAVVQTRVERLVLGERGDPHRALARLGDRLRGTLLPEDVAPALVDAVREALRVPCAAVSVPDGTGERLLACSGRSGTPVDGVDLTHRGEYVGRLLVGRRSPGERFAAADLRLLADLAGHCGTALYAARESDRLRMLAADLQRARTQLVTAREEERRRLRRDLHDSLGPALGGQMMVIGAARSLLETDPAAADRLLGDLGGLCGQALDEVRRLARELRPPALDDAGLAAALDQAAEPHRRHGLEVRVDVADLSSSPAAVQSAVYRIAVEAMTNVARHAGATCCAVTVRHTGDGLDLEITDDGRGPAPDAGAGVGTASMRERAEELGGWCEMRSGAAAGTVVLARLPLPRDGDGGAK</sequence>
<dbReference type="Pfam" id="PF02518">
    <property type="entry name" value="HATPase_c"/>
    <property type="match status" value="1"/>
</dbReference>
<evidence type="ECO:0000256" key="3">
    <source>
        <dbReference type="ARBA" id="ARBA00004496"/>
    </source>
</evidence>
<evidence type="ECO:0000256" key="14">
    <source>
        <dbReference type="ARBA" id="ARBA00023004"/>
    </source>
</evidence>
<keyword evidence="15" id="KW-0902">Two-component regulatory system</keyword>
<feature type="transmembrane region" description="Helical" evidence="20">
    <location>
        <begin position="287"/>
        <end position="315"/>
    </location>
</feature>
<dbReference type="CDD" id="cd16917">
    <property type="entry name" value="HATPase_UhpB-NarQ-NarX-like"/>
    <property type="match status" value="1"/>
</dbReference>
<dbReference type="InterPro" id="IPR004358">
    <property type="entry name" value="Sig_transdc_His_kin-like_C"/>
</dbReference>
<keyword evidence="11 20" id="KW-0812">Transmembrane</keyword>
<dbReference type="GO" id="GO:0046983">
    <property type="term" value="F:protein dimerization activity"/>
    <property type="evidence" value="ECO:0007669"/>
    <property type="project" value="InterPro"/>
</dbReference>
<keyword evidence="16" id="KW-0411">Iron-sulfur</keyword>
<evidence type="ECO:0000256" key="20">
    <source>
        <dbReference type="SAM" id="Phobius"/>
    </source>
</evidence>
<feature type="transmembrane region" description="Helical" evidence="20">
    <location>
        <begin position="255"/>
        <end position="275"/>
    </location>
</feature>
<dbReference type="PANTHER" id="PTHR24421">
    <property type="entry name" value="NITRATE/NITRITE SENSOR PROTEIN NARX-RELATED"/>
    <property type="match status" value="1"/>
</dbReference>
<keyword evidence="7" id="KW-1003">Cell membrane</keyword>
<evidence type="ECO:0000256" key="11">
    <source>
        <dbReference type="ARBA" id="ARBA00022692"/>
    </source>
</evidence>
<feature type="transmembrane region" description="Helical" evidence="20">
    <location>
        <begin position="100"/>
        <end position="124"/>
    </location>
</feature>
<evidence type="ECO:0000256" key="2">
    <source>
        <dbReference type="ARBA" id="ARBA00001966"/>
    </source>
</evidence>